<dbReference type="EMBL" id="FNHZ01000003">
    <property type="protein sequence ID" value="SDM83458.1"/>
    <property type="molecule type" value="Genomic_DNA"/>
</dbReference>
<accession>A0A1G9WG07</accession>
<evidence type="ECO:0000313" key="1">
    <source>
        <dbReference type="EMBL" id="SDM83458.1"/>
    </source>
</evidence>
<name>A0A1G9WG07_9FIRM</name>
<dbReference type="AlphaFoldDB" id="A0A1G9WG07"/>
<proteinExistence type="predicted"/>
<dbReference type="Proteomes" id="UP000187651">
    <property type="component" value="Unassembled WGS sequence"/>
</dbReference>
<protein>
    <submittedName>
        <fullName evidence="1">Uncharacterized protein</fullName>
    </submittedName>
</protein>
<evidence type="ECO:0000313" key="2">
    <source>
        <dbReference type="Proteomes" id="UP000187651"/>
    </source>
</evidence>
<sequence>MSGGLDMDATMSVVETTELLEKLDKGIDDMENSRITPHEDTMKLLMQRYDDYVSQNP</sequence>
<organism evidence="1 2">
    <name type="scientific">Lachnospira pectinoschiza</name>
    <dbReference type="NCBI Taxonomy" id="28052"/>
    <lineage>
        <taxon>Bacteria</taxon>
        <taxon>Bacillati</taxon>
        <taxon>Bacillota</taxon>
        <taxon>Clostridia</taxon>
        <taxon>Lachnospirales</taxon>
        <taxon>Lachnospiraceae</taxon>
        <taxon>Lachnospira</taxon>
    </lineage>
</organism>
<keyword evidence="2" id="KW-1185">Reference proteome</keyword>
<gene>
    <name evidence="1" type="ORF">SAMN05216544_1195</name>
</gene>
<dbReference type="RefSeq" id="WP_180364700.1">
    <property type="nucleotide sequence ID" value="NZ_FNHZ01000003.1"/>
</dbReference>
<reference evidence="2" key="1">
    <citation type="submission" date="2016-10" db="EMBL/GenBank/DDBJ databases">
        <authorList>
            <person name="Varghese N."/>
            <person name="Submissions S."/>
        </authorList>
    </citation>
    <scope>NUCLEOTIDE SEQUENCE [LARGE SCALE GENOMIC DNA]</scope>
    <source>
        <strain evidence="2">M83</strain>
    </source>
</reference>